<gene>
    <name evidence="13" type="ORF">K1J50_05905</name>
</gene>
<protein>
    <recommendedName>
        <fullName evidence="2">CRISPR system single-strand-specific deoxyribonuclease Cas10/Csm1 (subtype III-A)</fullName>
    </recommendedName>
    <alternativeName>
        <fullName evidence="11">Cyclic oligoadenylate synthase</fullName>
    </alternativeName>
</protein>
<dbReference type="SUPFAM" id="SSF109604">
    <property type="entry name" value="HD-domain/PDEase-like"/>
    <property type="match status" value="1"/>
</dbReference>
<evidence type="ECO:0000256" key="9">
    <source>
        <dbReference type="ARBA" id="ARBA00022840"/>
    </source>
</evidence>
<name>A0ABS7F0I6_9PROT</name>
<dbReference type="PROSITE" id="PS50887">
    <property type="entry name" value="GGDEF"/>
    <property type="match status" value="1"/>
</dbReference>
<organism evidence="13 14">
    <name type="scientific">Caldovatus aquaticus</name>
    <dbReference type="NCBI Taxonomy" id="2865671"/>
    <lineage>
        <taxon>Bacteria</taxon>
        <taxon>Pseudomonadati</taxon>
        <taxon>Pseudomonadota</taxon>
        <taxon>Alphaproteobacteria</taxon>
        <taxon>Acetobacterales</taxon>
        <taxon>Roseomonadaceae</taxon>
        <taxon>Caldovatus</taxon>
    </lineage>
</organism>
<dbReference type="RefSeq" id="WP_220116668.1">
    <property type="nucleotide sequence ID" value="NZ_JAHZUY010000009.1"/>
</dbReference>
<keyword evidence="14" id="KW-1185">Reference proteome</keyword>
<dbReference type="NCBIfam" id="TIGR02578">
    <property type="entry name" value="cas_TM1811_Csm1"/>
    <property type="match status" value="1"/>
</dbReference>
<keyword evidence="7" id="KW-0378">Hydrolase</keyword>
<evidence type="ECO:0000256" key="2">
    <source>
        <dbReference type="ARBA" id="ARBA00014333"/>
    </source>
</evidence>
<evidence type="ECO:0000256" key="7">
    <source>
        <dbReference type="ARBA" id="ARBA00022801"/>
    </source>
</evidence>
<dbReference type="PANTHER" id="PTHR36528:SF1">
    <property type="entry name" value="CRISPR SYSTEM SINGLE-STRAND-SPECIFIC DEOXYRIBONUCLEASE CAS10_CSM1 (SUBTYPE III-A)"/>
    <property type="match status" value="1"/>
</dbReference>
<dbReference type="InterPro" id="IPR043128">
    <property type="entry name" value="Rev_trsase/Diguanyl_cyclase"/>
</dbReference>
<keyword evidence="5" id="KW-0547">Nucleotide-binding</keyword>
<dbReference type="InterPro" id="IPR052117">
    <property type="entry name" value="Cas10/Csm1_subtype-III-A"/>
</dbReference>
<keyword evidence="10" id="KW-0051">Antiviral defense</keyword>
<keyword evidence="8" id="KW-0269">Exonuclease</keyword>
<evidence type="ECO:0000256" key="10">
    <source>
        <dbReference type="ARBA" id="ARBA00023118"/>
    </source>
</evidence>
<evidence type="ECO:0000256" key="11">
    <source>
        <dbReference type="ARBA" id="ARBA00032922"/>
    </source>
</evidence>
<keyword evidence="4" id="KW-0540">Nuclease</keyword>
<evidence type="ECO:0000313" key="13">
    <source>
        <dbReference type="EMBL" id="MBW8269018.1"/>
    </source>
</evidence>
<comment type="caution">
    <text evidence="13">The sequence shown here is derived from an EMBL/GenBank/DDBJ whole genome shotgun (WGS) entry which is preliminary data.</text>
</comment>
<evidence type="ECO:0000256" key="4">
    <source>
        <dbReference type="ARBA" id="ARBA00022722"/>
    </source>
</evidence>
<evidence type="ECO:0000256" key="8">
    <source>
        <dbReference type="ARBA" id="ARBA00022839"/>
    </source>
</evidence>
<keyword evidence="3" id="KW-0808">Transferase</keyword>
<dbReference type="Pfam" id="PF22335">
    <property type="entry name" value="Cas10-Cmr2_palm2"/>
    <property type="match status" value="1"/>
</dbReference>
<evidence type="ECO:0000313" key="14">
    <source>
        <dbReference type="Proteomes" id="UP001519924"/>
    </source>
</evidence>
<keyword evidence="9" id="KW-0067">ATP-binding</keyword>
<dbReference type="InterPro" id="IPR013408">
    <property type="entry name" value="Cas10/Csm1"/>
</dbReference>
<dbReference type="InterPro" id="IPR000160">
    <property type="entry name" value="GGDEF_dom"/>
</dbReference>
<dbReference type="Gene3D" id="3.30.70.270">
    <property type="match status" value="1"/>
</dbReference>
<reference evidence="13 14" key="1">
    <citation type="submission" date="2021-08" db="EMBL/GenBank/DDBJ databases">
        <title>Caldovatus sediminis gen. nov., sp. nov., a moderately thermophilic bacterium isolated from a hot spring.</title>
        <authorList>
            <person name="Hu C.-J."/>
            <person name="Li W.-J."/>
            <person name="Xian W.-D."/>
        </authorList>
    </citation>
    <scope>NUCLEOTIDE SEQUENCE [LARGE SCALE GENOMIC DNA]</scope>
    <source>
        <strain evidence="13 14">SYSU G05006</strain>
    </source>
</reference>
<evidence type="ECO:0000256" key="3">
    <source>
        <dbReference type="ARBA" id="ARBA00022679"/>
    </source>
</evidence>
<evidence type="ECO:0000259" key="12">
    <source>
        <dbReference type="PROSITE" id="PS50887"/>
    </source>
</evidence>
<evidence type="ECO:0000256" key="1">
    <source>
        <dbReference type="ARBA" id="ARBA00005700"/>
    </source>
</evidence>
<dbReference type="InterPro" id="IPR041062">
    <property type="entry name" value="Csm1_B"/>
</dbReference>
<evidence type="ECO:0000256" key="5">
    <source>
        <dbReference type="ARBA" id="ARBA00022741"/>
    </source>
</evidence>
<dbReference type="InterPro" id="IPR054767">
    <property type="entry name" value="Cas10-Cmr2_palm2"/>
</dbReference>
<sequence length="864" mass="93436">MREQQPIPRLTPMEAALAGLLHDIGKLAQRAHPDEQALARAYAEAGRDLAGTESAILPKRDGRYTHRHALWSDFFFLQTERGGLRWPGDINGAAVEAVAVRHHAPRHDSPADWIVAEADRLASGLERKEKDEQEETRGIGLRERELRALLPEIAIGRGAPPGAQWHPAEELSPEALLPRGRSPADQPRRFGALWDAWLRGFAAFARHGLSAGRFERALLGLSERLLWAVPSSTVDQPDIPLHDHARAVAAIAAALAAWHEAQAAWTVEAVRDRKTPKFRLACLDLSGIQHALFRLDGREGASRILRARSFLMGATVEAAVQRLLDRLGLTFSCVLLHAGGKAELLLPDLPGLEETLKTVRAEFDDWMIAHWQGDLGLVLAAGPAFAAEQFLHRGKAGEVAEGYRQERARLAAALEAAKLTPFAGWRGKGGFLGTGVIPAPFDEARGACASCGARPAVVQTALDGAWRCGVCDAAYRIGQKLPKAEGYALLAADPAQEEAPAVLPGGLRLAAWPERGPAALASFAFARAGAGSAVFRPPAYVPRVAAPADPRYDHAGIPADDRGEAGDLMTFAQIGAEALEFAGEEENRRIVGRDLLAVLKADVDHLGRVFAAGLGNDRSPARIAQLSRLMDAYFGERLPWLLARDFPATYTVYAGGDDLLLIAPWRFALPLALRLREDFAAFAGGNPNLTLSAGIAFVHPKHPLALAVEEAEDALSAAKAGGRDRIGLFGRVPEAAKDAEERKEDRAPAPRHGSGRVLTWKALCATLGLADALNDAVRAGHLPPTFLHRMRWFAARRRAAEAGEPRAADWNAKWRYHAARFLDRLAPDRRRDTEALLLQALPPPGATAAADAEIATTVALWRNR</sequence>
<proteinExistence type="inferred from homology"/>
<keyword evidence="6" id="KW-0255">Endonuclease</keyword>
<evidence type="ECO:0000256" key="6">
    <source>
        <dbReference type="ARBA" id="ARBA00022759"/>
    </source>
</evidence>
<accession>A0ABS7F0I6</accession>
<comment type="similarity">
    <text evidence="1">Belongs to the CRISPR-associated Cas10/Csm1 family.</text>
</comment>
<dbReference type="Proteomes" id="UP001519924">
    <property type="component" value="Unassembled WGS sequence"/>
</dbReference>
<dbReference type="PANTHER" id="PTHR36528">
    <property type="entry name" value="CRISPR SYSTEM SINGLE-STRAND-SPECIFIC DEOXYRIBONUCLEASE CAS10/CSM1 (SUBTYPE III-A)"/>
    <property type="match status" value="1"/>
</dbReference>
<dbReference type="EMBL" id="JAHZUY010000009">
    <property type="protein sequence ID" value="MBW8269018.1"/>
    <property type="molecule type" value="Genomic_DNA"/>
</dbReference>
<dbReference type="Pfam" id="PF18211">
    <property type="entry name" value="Csm1_B"/>
    <property type="match status" value="1"/>
</dbReference>
<feature type="domain" description="GGDEF" evidence="12">
    <location>
        <begin position="594"/>
        <end position="731"/>
    </location>
</feature>